<organism>
    <name type="scientific">Branchiostoma floridae</name>
    <name type="common">Florida lancelet</name>
    <name type="synonym">Amphioxus</name>
    <dbReference type="NCBI Taxonomy" id="7739"/>
    <lineage>
        <taxon>Eukaryota</taxon>
        <taxon>Metazoa</taxon>
        <taxon>Chordata</taxon>
        <taxon>Cephalochordata</taxon>
        <taxon>Leptocardii</taxon>
        <taxon>Amphioxiformes</taxon>
        <taxon>Branchiostomatidae</taxon>
        <taxon>Branchiostoma</taxon>
    </lineage>
</organism>
<accession>C3YV33</accession>
<gene>
    <name evidence="2" type="ORF">BRAFLDRAFT_127649</name>
</gene>
<proteinExistence type="predicted"/>
<evidence type="ECO:0000313" key="2">
    <source>
        <dbReference type="EMBL" id="EEN55896.1"/>
    </source>
</evidence>
<dbReference type="AlphaFoldDB" id="C3YV33"/>
<sequence length="160" mass="17595">MPAACVLHRPSAENLPGKGHVVAGKRPRECRRETRCYTIRVPQLKLVTAARTLLGIVSEFSGTGTCWFTRDVTTLVKKFRTSRIFRCGRYDKRCSTWWRKNSSLSACLSPPHPPRHSGHLSATRKGQLMKTVQPGQAPASAAGRAHEDGKARAGTGECRG</sequence>
<dbReference type="EMBL" id="GG666555">
    <property type="protein sequence ID" value="EEN55896.1"/>
    <property type="molecule type" value="Genomic_DNA"/>
</dbReference>
<dbReference type="InParanoid" id="C3YV33"/>
<protein>
    <submittedName>
        <fullName evidence="2">Uncharacterized protein</fullName>
    </submittedName>
</protein>
<feature type="region of interest" description="Disordered" evidence="1">
    <location>
        <begin position="128"/>
        <end position="160"/>
    </location>
</feature>
<reference evidence="2" key="1">
    <citation type="journal article" date="2008" name="Nature">
        <title>The amphioxus genome and the evolution of the chordate karyotype.</title>
        <authorList>
            <consortium name="US DOE Joint Genome Institute (JGI-PGF)"/>
            <person name="Putnam N.H."/>
            <person name="Butts T."/>
            <person name="Ferrier D.E.K."/>
            <person name="Furlong R.F."/>
            <person name="Hellsten U."/>
            <person name="Kawashima T."/>
            <person name="Robinson-Rechavi M."/>
            <person name="Shoguchi E."/>
            <person name="Terry A."/>
            <person name="Yu J.-K."/>
            <person name="Benito-Gutierrez E.L."/>
            <person name="Dubchak I."/>
            <person name="Garcia-Fernandez J."/>
            <person name="Gibson-Brown J.J."/>
            <person name="Grigoriev I.V."/>
            <person name="Horton A.C."/>
            <person name="de Jong P.J."/>
            <person name="Jurka J."/>
            <person name="Kapitonov V.V."/>
            <person name="Kohara Y."/>
            <person name="Kuroki Y."/>
            <person name="Lindquist E."/>
            <person name="Lucas S."/>
            <person name="Osoegawa K."/>
            <person name="Pennacchio L.A."/>
            <person name="Salamov A.A."/>
            <person name="Satou Y."/>
            <person name="Sauka-Spengler T."/>
            <person name="Schmutz J."/>
            <person name="Shin-I T."/>
            <person name="Toyoda A."/>
            <person name="Bronner-Fraser M."/>
            <person name="Fujiyama A."/>
            <person name="Holland L.Z."/>
            <person name="Holland P.W.H."/>
            <person name="Satoh N."/>
            <person name="Rokhsar D.S."/>
        </authorList>
    </citation>
    <scope>NUCLEOTIDE SEQUENCE [LARGE SCALE GENOMIC DNA]</scope>
    <source>
        <strain evidence="2">S238N-H82</strain>
        <tissue evidence="2">Testes</tissue>
    </source>
</reference>
<name>C3YV33_BRAFL</name>
<evidence type="ECO:0000256" key="1">
    <source>
        <dbReference type="SAM" id="MobiDB-lite"/>
    </source>
</evidence>